<comment type="caution">
    <text evidence="6">The sequence shown here is derived from an EMBL/GenBank/DDBJ whole genome shotgun (WGS) entry which is preliminary data.</text>
</comment>
<evidence type="ECO:0000259" key="4">
    <source>
        <dbReference type="Pfam" id="PF06429"/>
    </source>
</evidence>
<dbReference type="AlphaFoldDB" id="A0A4R8M702"/>
<accession>A0A4R8M702</accession>
<dbReference type="Pfam" id="PF06429">
    <property type="entry name" value="Flg_bbr_C"/>
    <property type="match status" value="1"/>
</dbReference>
<dbReference type="InterPro" id="IPR019776">
    <property type="entry name" value="Flagellar_basal_body_rod_CS"/>
</dbReference>
<evidence type="ECO:0000313" key="6">
    <source>
        <dbReference type="EMBL" id="TDY58370.1"/>
    </source>
</evidence>
<dbReference type="Proteomes" id="UP000295066">
    <property type="component" value="Unassembled WGS sequence"/>
</dbReference>
<gene>
    <name evidence="6" type="ORF">C8D99_11462</name>
</gene>
<proteinExistence type="inferred from homology"/>
<keyword evidence="2" id="KW-0975">Bacterial flagellum</keyword>
<evidence type="ECO:0000259" key="5">
    <source>
        <dbReference type="Pfam" id="PF22692"/>
    </source>
</evidence>
<keyword evidence="6" id="KW-0969">Cilium</keyword>
<comment type="subcellular location">
    <subcellularLocation>
        <location evidence="2">Bacterial flagellum basal body</location>
    </subcellularLocation>
</comment>
<name>A0A4R8M702_9BACT</name>
<dbReference type="PROSITE" id="PS00588">
    <property type="entry name" value="FLAGELLA_BB_ROD"/>
    <property type="match status" value="1"/>
</dbReference>
<feature type="domain" description="Flagellar basal-body/hook protein C-terminal" evidence="4">
    <location>
        <begin position="222"/>
        <end position="264"/>
    </location>
</feature>
<keyword evidence="6" id="KW-0282">Flagellum</keyword>
<dbReference type="Pfam" id="PF22692">
    <property type="entry name" value="LlgE_F_G_D1"/>
    <property type="match status" value="1"/>
</dbReference>
<dbReference type="InterPro" id="IPR010930">
    <property type="entry name" value="Flg_bb/hook_C_dom"/>
</dbReference>
<comment type="similarity">
    <text evidence="1 2">Belongs to the flagella basal body rod proteins family.</text>
</comment>
<dbReference type="NCBIfam" id="TIGR03506">
    <property type="entry name" value="FlgEFG_subfam"/>
    <property type="match status" value="2"/>
</dbReference>
<dbReference type="InterPro" id="IPR020013">
    <property type="entry name" value="Flagellar_FlgE/F/G"/>
</dbReference>
<dbReference type="EMBL" id="SORI01000014">
    <property type="protein sequence ID" value="TDY58370.1"/>
    <property type="molecule type" value="Genomic_DNA"/>
</dbReference>
<dbReference type="OrthoDB" id="9804559at2"/>
<sequence>MHRGLYAAASAMIVQETMHDVTANNLANVSSSGFRKRIPVNKSFPEVLMDRVEKPSEDGAIKLVSAPFQLGFKGKFLIGDLSLANVMSETYMSTEEGAIQVTDAPLDAAILGEGYFTVQDGAGSLFYTRSGHFQRSAEGQLVTHDGMAVLGEGGPVEFGDAAEVSIGGGGQIIADGEIIDVLQVVTFPNPTYLRQAGRTTLAATENSGAPAALEAEEIRIEAGALEMSNVNVVEEMVRMVEAQRAYEASSKTLMTHDELTGKLITSFGRTS</sequence>
<dbReference type="PANTHER" id="PTHR30435">
    <property type="entry name" value="FLAGELLAR PROTEIN"/>
    <property type="match status" value="1"/>
</dbReference>
<dbReference type="Pfam" id="PF00460">
    <property type="entry name" value="Flg_bb_rod"/>
    <property type="match status" value="1"/>
</dbReference>
<dbReference type="GO" id="GO:0009425">
    <property type="term" value="C:bacterial-type flagellum basal body"/>
    <property type="evidence" value="ECO:0007669"/>
    <property type="project" value="UniProtKB-SubCell"/>
</dbReference>
<dbReference type="InterPro" id="IPR053967">
    <property type="entry name" value="LlgE_F_G-like_D1"/>
</dbReference>
<dbReference type="SUPFAM" id="SSF117143">
    <property type="entry name" value="Flagellar hook protein flgE"/>
    <property type="match status" value="1"/>
</dbReference>
<feature type="domain" description="Flagellar hook protein FlgE/F/G-like D1" evidence="5">
    <location>
        <begin position="109"/>
        <end position="173"/>
    </location>
</feature>
<keyword evidence="7" id="KW-1185">Reference proteome</keyword>
<dbReference type="GO" id="GO:0071978">
    <property type="term" value="P:bacterial-type flagellum-dependent swarming motility"/>
    <property type="evidence" value="ECO:0007669"/>
    <property type="project" value="TreeGrafter"/>
</dbReference>
<organism evidence="6 7">
    <name type="scientific">Aminivibrio pyruvatiphilus</name>
    <dbReference type="NCBI Taxonomy" id="1005740"/>
    <lineage>
        <taxon>Bacteria</taxon>
        <taxon>Thermotogati</taxon>
        <taxon>Synergistota</taxon>
        <taxon>Synergistia</taxon>
        <taxon>Synergistales</taxon>
        <taxon>Aminobacteriaceae</taxon>
        <taxon>Aminivibrio</taxon>
    </lineage>
</organism>
<dbReference type="InterPro" id="IPR037925">
    <property type="entry name" value="FlgE/F/G-like"/>
</dbReference>
<dbReference type="PANTHER" id="PTHR30435:SF19">
    <property type="entry name" value="FLAGELLAR BASAL-BODY ROD PROTEIN FLGG"/>
    <property type="match status" value="1"/>
</dbReference>
<dbReference type="InterPro" id="IPR001444">
    <property type="entry name" value="Flag_bb_rod_N"/>
</dbReference>
<keyword evidence="6" id="KW-0966">Cell projection</keyword>
<evidence type="ECO:0000256" key="2">
    <source>
        <dbReference type="RuleBase" id="RU362116"/>
    </source>
</evidence>
<evidence type="ECO:0000313" key="7">
    <source>
        <dbReference type="Proteomes" id="UP000295066"/>
    </source>
</evidence>
<reference evidence="6 7" key="1">
    <citation type="submission" date="2019-03" db="EMBL/GenBank/DDBJ databases">
        <title>Genomic Encyclopedia of Type Strains, Phase IV (KMG-IV): sequencing the most valuable type-strain genomes for metagenomic binning, comparative biology and taxonomic classification.</title>
        <authorList>
            <person name="Goeker M."/>
        </authorList>
    </citation>
    <scope>NUCLEOTIDE SEQUENCE [LARGE SCALE GENOMIC DNA]</scope>
    <source>
        <strain evidence="6 7">DSM 25964</strain>
    </source>
</reference>
<feature type="domain" description="Flagellar basal body rod protein N-terminal" evidence="3">
    <location>
        <begin position="5"/>
        <end position="35"/>
    </location>
</feature>
<evidence type="ECO:0000259" key="3">
    <source>
        <dbReference type="Pfam" id="PF00460"/>
    </source>
</evidence>
<dbReference type="RefSeq" id="WP_133958089.1">
    <property type="nucleotide sequence ID" value="NZ_SORI01000014.1"/>
</dbReference>
<evidence type="ECO:0000256" key="1">
    <source>
        <dbReference type="ARBA" id="ARBA00009677"/>
    </source>
</evidence>
<protein>
    <submittedName>
        <fullName evidence="6">Flagellar basal-body rod protein FlgG</fullName>
    </submittedName>
</protein>